<dbReference type="InterPro" id="IPR011990">
    <property type="entry name" value="TPR-like_helical_dom_sf"/>
</dbReference>
<dbReference type="PANTHER" id="PTHR46575:SF1">
    <property type="entry name" value="AMYLOID PROTEIN-BINDING PROTEIN 2"/>
    <property type="match status" value="1"/>
</dbReference>
<gene>
    <name evidence="3" type="ORF">C0Q70_16310</name>
</gene>
<dbReference type="GO" id="GO:0006886">
    <property type="term" value="P:intracellular protein transport"/>
    <property type="evidence" value="ECO:0007669"/>
    <property type="project" value="InterPro"/>
</dbReference>
<dbReference type="Gene3D" id="1.10.533.10">
    <property type="entry name" value="Death Domain, Fas"/>
    <property type="match status" value="1"/>
</dbReference>
<dbReference type="GO" id="GO:0043161">
    <property type="term" value="P:proteasome-mediated ubiquitin-dependent protein catabolic process"/>
    <property type="evidence" value="ECO:0007669"/>
    <property type="project" value="TreeGrafter"/>
</dbReference>
<organism evidence="3 4">
    <name type="scientific">Pomacea canaliculata</name>
    <name type="common">Golden apple snail</name>
    <dbReference type="NCBI Taxonomy" id="400727"/>
    <lineage>
        <taxon>Eukaryota</taxon>
        <taxon>Metazoa</taxon>
        <taxon>Spiralia</taxon>
        <taxon>Lophotrochozoa</taxon>
        <taxon>Mollusca</taxon>
        <taxon>Gastropoda</taxon>
        <taxon>Caenogastropoda</taxon>
        <taxon>Architaenioglossa</taxon>
        <taxon>Ampullarioidea</taxon>
        <taxon>Ampullariidae</taxon>
        <taxon>Pomacea</taxon>
    </lineage>
</organism>
<dbReference type="Pfam" id="PF00619">
    <property type="entry name" value="CARD"/>
    <property type="match status" value="1"/>
</dbReference>
<dbReference type="GO" id="GO:0031462">
    <property type="term" value="C:Cul2-RING ubiquitin ligase complex"/>
    <property type="evidence" value="ECO:0007669"/>
    <property type="project" value="TreeGrafter"/>
</dbReference>
<evidence type="ECO:0000313" key="4">
    <source>
        <dbReference type="Proteomes" id="UP000245119"/>
    </source>
</evidence>
<evidence type="ECO:0000313" key="3">
    <source>
        <dbReference type="EMBL" id="PVD23048.1"/>
    </source>
</evidence>
<dbReference type="PANTHER" id="PTHR46575">
    <property type="entry name" value="AMYLOID PROTEIN-BINDING PROTEIN 2"/>
    <property type="match status" value="1"/>
</dbReference>
<evidence type="ECO:0000256" key="1">
    <source>
        <dbReference type="SAM" id="MobiDB-lite"/>
    </source>
</evidence>
<dbReference type="InterPro" id="IPR001315">
    <property type="entry name" value="CARD"/>
</dbReference>
<comment type="caution">
    <text evidence="3">The sequence shown here is derived from an EMBL/GenBank/DDBJ whole genome shotgun (WGS) entry which is preliminary data.</text>
</comment>
<dbReference type="InterPro" id="IPR042476">
    <property type="entry name" value="APPBP2"/>
</dbReference>
<keyword evidence="4" id="KW-1185">Reference proteome</keyword>
<dbReference type="SUPFAM" id="SSF48452">
    <property type="entry name" value="TPR-like"/>
    <property type="match status" value="1"/>
</dbReference>
<dbReference type="GO" id="GO:1990756">
    <property type="term" value="F:ubiquitin-like ligase-substrate adaptor activity"/>
    <property type="evidence" value="ECO:0007669"/>
    <property type="project" value="TreeGrafter"/>
</dbReference>
<dbReference type="Proteomes" id="UP000245119">
    <property type="component" value="Linkage Group LG10"/>
</dbReference>
<accession>A0A2T7NPF3</accession>
<dbReference type="PROSITE" id="PS50209">
    <property type="entry name" value="CARD"/>
    <property type="match status" value="1"/>
</dbReference>
<reference evidence="3 4" key="1">
    <citation type="submission" date="2018-04" db="EMBL/GenBank/DDBJ databases">
        <title>The genome of golden apple snail Pomacea canaliculata provides insight into stress tolerance and invasive adaptation.</title>
        <authorList>
            <person name="Liu C."/>
            <person name="Liu B."/>
            <person name="Ren Y."/>
            <person name="Zhang Y."/>
            <person name="Wang H."/>
            <person name="Li S."/>
            <person name="Jiang F."/>
            <person name="Yin L."/>
            <person name="Zhang G."/>
            <person name="Qian W."/>
            <person name="Fan W."/>
        </authorList>
    </citation>
    <scope>NUCLEOTIDE SEQUENCE [LARGE SCALE GENOMIC DNA]</scope>
    <source>
        <strain evidence="3">SZHN2017</strain>
        <tissue evidence="3">Muscle</tissue>
    </source>
</reference>
<name>A0A2T7NPF3_POMCA</name>
<dbReference type="GO" id="GO:0042981">
    <property type="term" value="P:regulation of apoptotic process"/>
    <property type="evidence" value="ECO:0007669"/>
    <property type="project" value="InterPro"/>
</dbReference>
<protein>
    <recommendedName>
        <fullName evidence="2">CARD domain-containing protein</fullName>
    </recommendedName>
</protein>
<feature type="domain" description="CARD" evidence="2">
    <location>
        <begin position="38"/>
        <end position="92"/>
    </location>
</feature>
<dbReference type="CDD" id="cd01671">
    <property type="entry name" value="CARD"/>
    <property type="match status" value="1"/>
</dbReference>
<dbReference type="AlphaFoldDB" id="A0A2T7NPF3"/>
<dbReference type="OrthoDB" id="6148168at2759"/>
<dbReference type="InterPro" id="IPR011029">
    <property type="entry name" value="DEATH-like_dom_sf"/>
</dbReference>
<dbReference type="Gene3D" id="1.25.40.10">
    <property type="entry name" value="Tetratricopeptide repeat domain"/>
    <property type="match status" value="2"/>
</dbReference>
<evidence type="ECO:0000259" key="2">
    <source>
        <dbReference type="PROSITE" id="PS50209"/>
    </source>
</evidence>
<sequence>MAANIRQNTFVVSDIPPAPLNLNRRHVSNKDRQNLVRLKVNRIALVQQLRVEHIIDHLKVAGVLTDSDLCAIDRGRTDQDRARMLLDILPTKTNITDWYKNFRGALLNPQGGNVTKQRYRFLVEFLDNTLIHRPSSQGDRLSEARNHDQQTKYPRFDPLPNISDIQKHPVDVLNVEKEKDESIFIKPPSSESEFTKEVDTINSSISLKKDSHRPMVLIKGLFHQWIPVPNNFRSLLGDLPTEPAQNITEEANPHDVQEQLQRERRAVTILRKIEVTLALARRRQLPPGFELCTCDAVQEMLSDRDAFHLYLKHVRTLQEADIDVAKEICASYQSVLGVLAADPASEINRQTVATGFRLVDLLAALEMLPQAKEMLVAIINFLNVNPGLETWMSEYNAHVRMMGLHNDMCELNEAQSSYFSATQLTYQIQLVSFGQRLVFEGRLHKEISAMLLENGSINSSLGWARQALQEVDPNDHESVIEVVSHAVLAHCASWQVKKAEELAVFAVQLAREKYGKLHPLYLKALHSLCHFCNEFKQDSTGVELAKELVELTRKTYKCETLHLAQAHRVLSKAIMAQQDFYNSNSFYHHAMEAIRIARSLLSPGHPMLHPFLSNFAMALQWKSLSCPEEVRESTLSWAETEAKQALMIVSMHHGEISLRAAQIYILLGQILSKMNKLEEAEKYLIQSVDYLTLCQPPTSNYLLLAHATLGTFFKVTGKFDKAVAMWYLKWVHICFETLIELLQSEDKTAEASSNINRLQEQLSLWLADNPKDDDRPVNTTLLTSSPPSFQDFREKFDSWVTAFHKVHRLKDTNSTLIPQPPSQTD</sequence>
<dbReference type="SUPFAM" id="SSF47986">
    <property type="entry name" value="DEATH domain"/>
    <property type="match status" value="1"/>
</dbReference>
<feature type="compositionally biased region" description="Basic and acidic residues" evidence="1">
    <location>
        <begin position="140"/>
        <end position="150"/>
    </location>
</feature>
<proteinExistence type="predicted"/>
<dbReference type="EMBL" id="PZQS01000010">
    <property type="protein sequence ID" value="PVD23048.1"/>
    <property type="molecule type" value="Genomic_DNA"/>
</dbReference>
<feature type="region of interest" description="Disordered" evidence="1">
    <location>
        <begin position="136"/>
        <end position="160"/>
    </location>
</feature>
<dbReference type="STRING" id="400727.A0A2T7NPF3"/>